<dbReference type="EMBL" id="KV921264">
    <property type="protein sequence ID" value="ORE22757.1"/>
    <property type="molecule type" value="Genomic_DNA"/>
</dbReference>
<organism evidence="3 4">
    <name type="scientific">Rhizopus microsporus</name>
    <dbReference type="NCBI Taxonomy" id="58291"/>
    <lineage>
        <taxon>Eukaryota</taxon>
        <taxon>Fungi</taxon>
        <taxon>Fungi incertae sedis</taxon>
        <taxon>Mucoromycota</taxon>
        <taxon>Mucoromycotina</taxon>
        <taxon>Mucoromycetes</taxon>
        <taxon>Mucorales</taxon>
        <taxon>Mucorineae</taxon>
        <taxon>Rhizopodaceae</taxon>
        <taxon>Rhizopus</taxon>
    </lineage>
</organism>
<reference evidence="3 4" key="1">
    <citation type="journal article" date="2016" name="Proc. Natl. Acad. Sci. U.S.A.">
        <title>Lipid metabolic changes in an early divergent fungus govern the establishment of a mutualistic symbiosis with endobacteria.</title>
        <authorList>
            <person name="Lastovetsky O.A."/>
            <person name="Gaspar M.L."/>
            <person name="Mondo S.J."/>
            <person name="LaButti K.M."/>
            <person name="Sandor L."/>
            <person name="Grigoriev I.V."/>
            <person name="Henry S.A."/>
            <person name="Pawlowska T.E."/>
        </authorList>
    </citation>
    <scope>NUCLEOTIDE SEQUENCE [LARGE SCALE GENOMIC DNA]</scope>
    <source>
        <strain evidence="3 4">ATCC 11559</strain>
    </source>
</reference>
<dbReference type="EMBL" id="KV921387">
    <property type="protein sequence ID" value="ORE16401.1"/>
    <property type="molecule type" value="Genomic_DNA"/>
</dbReference>
<feature type="compositionally biased region" description="Polar residues" evidence="1">
    <location>
        <begin position="143"/>
        <end position="158"/>
    </location>
</feature>
<evidence type="ECO:0000313" key="4">
    <source>
        <dbReference type="Proteomes" id="UP000242381"/>
    </source>
</evidence>
<dbReference type="VEuPathDB" id="FungiDB:BCV72DRAFT_337767"/>
<name>A0A0A1NBP4_RHIZD</name>
<proteinExistence type="predicted"/>
<protein>
    <submittedName>
        <fullName evidence="3">Uncharacterized protein</fullName>
    </submittedName>
</protein>
<gene>
    <name evidence="3" type="ORF">BCV71DRAFT_288003</name>
    <name evidence="2" type="ORF">BCV71DRAFT_292271</name>
</gene>
<evidence type="ECO:0000313" key="3">
    <source>
        <dbReference type="EMBL" id="ORE22757.1"/>
    </source>
</evidence>
<feature type="region of interest" description="Disordered" evidence="1">
    <location>
        <begin position="93"/>
        <end position="183"/>
    </location>
</feature>
<evidence type="ECO:0000313" key="2">
    <source>
        <dbReference type="EMBL" id="ORE16401.1"/>
    </source>
</evidence>
<feature type="compositionally biased region" description="Basic residues" evidence="1">
    <location>
        <begin position="159"/>
        <end position="183"/>
    </location>
</feature>
<sequence length="183" mass="20294">MEDVYGSSIDDKTFNTARDHLKRFRLPAIIRQDKDEFNIEAGKPFKAADARGKLRAVELLEQIAAPFVPLRACVGSWGAVLLLRYYWLRNEKKSSTTPSSGQDVEANDAGASEEQGLCPPSLSVEESDSNGKSDVNPVAAATVCSQTTDRFEQQSKTNTGKRRRITVRKGKQTTKRKMTKKAN</sequence>
<evidence type="ECO:0000256" key="1">
    <source>
        <dbReference type="SAM" id="MobiDB-lite"/>
    </source>
</evidence>
<accession>A0A0A1NBP4</accession>
<dbReference type="Proteomes" id="UP000242381">
    <property type="component" value="Unassembled WGS sequence"/>
</dbReference>
<dbReference type="AlphaFoldDB" id="A0A0A1NBP4"/>